<reference evidence="5 6" key="1">
    <citation type="journal article" date="2020" name="J. Phycol.">
        <title>Comparative genome analysis reveals Cyanidiococcus gen. nov., a new extremophilic red algal genus sister to Cyanidioschyzon (Cyanidioschyzonaceae, Rhodophyta).</title>
        <authorList>
            <person name="Liu S.-L."/>
            <person name="Chiang Y.-R."/>
            <person name="Yoon H.S."/>
            <person name="Fu H.-Y."/>
        </authorList>
    </citation>
    <scope>NUCLEOTIDE SEQUENCE [LARGE SCALE GENOMIC DNA]</scope>
    <source>
        <strain evidence="5 6">THAL066</strain>
    </source>
</reference>
<evidence type="ECO:0000256" key="3">
    <source>
        <dbReference type="ARBA" id="ARBA00023274"/>
    </source>
</evidence>
<dbReference type="SUPFAM" id="SSF143800">
    <property type="entry name" value="L28p-like"/>
    <property type="match status" value="1"/>
</dbReference>
<dbReference type="FunFam" id="2.30.170.40:FF:000003">
    <property type="entry name" value="54S ribosomal protein L24"/>
    <property type="match status" value="1"/>
</dbReference>
<dbReference type="Proteomes" id="UP000530660">
    <property type="component" value="Unassembled WGS sequence"/>
</dbReference>
<proteinExistence type="inferred from homology"/>
<dbReference type="PANTHER" id="PTHR13528:SF2">
    <property type="entry name" value="LARGE RIBOSOMAL SUBUNIT PROTEIN BL28M"/>
    <property type="match status" value="1"/>
</dbReference>
<keyword evidence="6" id="KW-1185">Reference proteome</keyword>
<accession>A0A7J7INS7</accession>
<evidence type="ECO:0000256" key="2">
    <source>
        <dbReference type="ARBA" id="ARBA00022980"/>
    </source>
</evidence>
<dbReference type="GO" id="GO:0003735">
    <property type="term" value="F:structural constituent of ribosome"/>
    <property type="evidence" value="ECO:0007669"/>
    <property type="project" value="InterPro"/>
</dbReference>
<dbReference type="OrthoDB" id="361870at2759"/>
<evidence type="ECO:0000313" key="6">
    <source>
        <dbReference type="Proteomes" id="UP000530660"/>
    </source>
</evidence>
<gene>
    <name evidence="5" type="primary">MRPL24</name>
    <name evidence="5" type="ORF">F1559_001002</name>
</gene>
<keyword evidence="2 5" id="KW-0689">Ribosomal protein</keyword>
<name>A0A7J7INS7_9RHOD</name>
<dbReference type="Gene3D" id="2.30.170.40">
    <property type="entry name" value="Ribosomal protein L28/L24"/>
    <property type="match status" value="1"/>
</dbReference>
<dbReference type="InterPro" id="IPR037147">
    <property type="entry name" value="Ribosomal_bL28_sf"/>
</dbReference>
<keyword evidence="3" id="KW-0687">Ribonucleoprotein</keyword>
<dbReference type="AlphaFoldDB" id="A0A7J7INS7"/>
<dbReference type="GO" id="GO:0005762">
    <property type="term" value="C:mitochondrial large ribosomal subunit"/>
    <property type="evidence" value="ECO:0007669"/>
    <property type="project" value="TreeGrafter"/>
</dbReference>
<protein>
    <recommendedName>
        <fullName evidence="4">Large ribosomal subunit protein bL28m</fullName>
    </recommendedName>
</protein>
<comment type="similarity">
    <text evidence="1">Belongs to the bacterial ribosomal protein bL28 family.</text>
</comment>
<dbReference type="Pfam" id="PF00830">
    <property type="entry name" value="Ribosomal_L28"/>
    <property type="match status" value="1"/>
</dbReference>
<dbReference type="EMBL" id="VWRR01000003">
    <property type="protein sequence ID" value="KAF6004370.1"/>
    <property type="molecule type" value="Genomic_DNA"/>
</dbReference>
<comment type="caution">
    <text evidence="5">The sequence shown here is derived from an EMBL/GenBank/DDBJ whole genome shotgun (WGS) entry which is preliminary data.</text>
</comment>
<dbReference type="PANTHER" id="PTHR13528">
    <property type="entry name" value="39S RIBOSOMAL PROTEIN L28, MITOCHONDRIAL"/>
    <property type="match status" value="1"/>
</dbReference>
<evidence type="ECO:0000313" key="5">
    <source>
        <dbReference type="EMBL" id="KAF6004370.1"/>
    </source>
</evidence>
<dbReference type="HAMAP" id="MF_00373">
    <property type="entry name" value="Ribosomal_bL28"/>
    <property type="match status" value="1"/>
</dbReference>
<sequence>MEIAAAAARRRRRVQFGSLLSVRNPSRNAPHVRTAETREQPTLGAYLVLEQGLVFPNEINVHVRFSHSSILYLVSNALLMTSSGARTMLRRFRGLYQGRHISFGNQVSHAENKTRRSWRPNVHRKTFYSRVLGEWLQFTVTSRALRSIQKVGGIDEYLILARERDLLNPDAKSLRSAIVERLQVLGREEGGDNR</sequence>
<evidence type="ECO:0000256" key="4">
    <source>
        <dbReference type="ARBA" id="ARBA00035269"/>
    </source>
</evidence>
<dbReference type="InterPro" id="IPR026569">
    <property type="entry name" value="Ribosomal_bL28"/>
</dbReference>
<evidence type="ECO:0000256" key="1">
    <source>
        <dbReference type="ARBA" id="ARBA00008760"/>
    </source>
</evidence>
<dbReference type="InterPro" id="IPR034704">
    <property type="entry name" value="Ribosomal_bL28/bL31-like_sf"/>
</dbReference>
<organism evidence="5 6">
    <name type="scientific">Cyanidiococcus yangmingshanensis</name>
    <dbReference type="NCBI Taxonomy" id="2690220"/>
    <lineage>
        <taxon>Eukaryota</taxon>
        <taxon>Rhodophyta</taxon>
        <taxon>Bangiophyceae</taxon>
        <taxon>Cyanidiales</taxon>
        <taxon>Cyanidiaceae</taxon>
        <taxon>Cyanidiococcus</taxon>
    </lineage>
</organism>